<dbReference type="CDD" id="cd18785">
    <property type="entry name" value="SF2_C"/>
    <property type="match status" value="1"/>
</dbReference>
<dbReference type="GO" id="GO:0005634">
    <property type="term" value="C:nucleus"/>
    <property type="evidence" value="ECO:0007669"/>
    <property type="project" value="TreeGrafter"/>
</dbReference>
<dbReference type="Pfam" id="PF00271">
    <property type="entry name" value="Helicase_C"/>
    <property type="match status" value="1"/>
</dbReference>
<reference evidence="8" key="1">
    <citation type="submission" date="2023-03" db="EMBL/GenBank/DDBJ databases">
        <title>Massive genome expansion in bonnet fungi (Mycena s.s.) driven by repeated elements and novel gene families across ecological guilds.</title>
        <authorList>
            <consortium name="Lawrence Berkeley National Laboratory"/>
            <person name="Harder C.B."/>
            <person name="Miyauchi S."/>
            <person name="Viragh M."/>
            <person name="Kuo A."/>
            <person name="Thoen E."/>
            <person name="Andreopoulos B."/>
            <person name="Lu D."/>
            <person name="Skrede I."/>
            <person name="Drula E."/>
            <person name="Henrissat B."/>
            <person name="Morin E."/>
            <person name="Kohler A."/>
            <person name="Barry K."/>
            <person name="LaButti K."/>
            <person name="Morin E."/>
            <person name="Salamov A."/>
            <person name="Lipzen A."/>
            <person name="Mereny Z."/>
            <person name="Hegedus B."/>
            <person name="Baldrian P."/>
            <person name="Stursova M."/>
            <person name="Weitz H."/>
            <person name="Taylor A."/>
            <person name="Grigoriev I.V."/>
            <person name="Nagy L.G."/>
            <person name="Martin F."/>
            <person name="Kauserud H."/>
        </authorList>
    </citation>
    <scope>NUCLEOTIDE SEQUENCE</scope>
    <source>
        <strain evidence="8">9144</strain>
    </source>
</reference>
<evidence type="ECO:0000313" key="9">
    <source>
        <dbReference type="Proteomes" id="UP001219525"/>
    </source>
</evidence>
<keyword evidence="8" id="KW-0378">Hydrolase</keyword>
<dbReference type="PROSITE" id="PS51194">
    <property type="entry name" value="HELICASE_CTER"/>
    <property type="match status" value="1"/>
</dbReference>
<comment type="catalytic activity">
    <reaction evidence="5">
        <text>Couples ATP hydrolysis with the unwinding of duplex DNA by translocating in the 3'-5' direction.</text>
        <dbReference type="EC" id="5.6.2.4"/>
    </reaction>
</comment>
<comment type="caution">
    <text evidence="8">The sequence shown here is derived from an EMBL/GenBank/DDBJ whole genome shotgun (WGS) entry which is preliminary data.</text>
</comment>
<evidence type="ECO:0000313" key="8">
    <source>
        <dbReference type="EMBL" id="KAJ7224572.1"/>
    </source>
</evidence>
<evidence type="ECO:0000256" key="1">
    <source>
        <dbReference type="ARBA" id="ARBA00005446"/>
    </source>
</evidence>
<dbReference type="SMART" id="SM00490">
    <property type="entry name" value="HELICc"/>
    <property type="match status" value="1"/>
</dbReference>
<dbReference type="InterPro" id="IPR001650">
    <property type="entry name" value="Helicase_C-like"/>
</dbReference>
<dbReference type="GO" id="GO:0016787">
    <property type="term" value="F:hydrolase activity"/>
    <property type="evidence" value="ECO:0007669"/>
    <property type="project" value="UniProtKB-KW"/>
</dbReference>
<feature type="domain" description="Helicase C-terminal" evidence="7">
    <location>
        <begin position="75"/>
        <end position="211"/>
    </location>
</feature>
<protein>
    <recommendedName>
        <fullName evidence="6">DNA 3'-5' helicase</fullName>
        <ecNumber evidence="6">5.6.2.4</ecNumber>
    </recommendedName>
</protein>
<evidence type="ECO:0000259" key="7">
    <source>
        <dbReference type="PROSITE" id="PS51194"/>
    </source>
</evidence>
<evidence type="ECO:0000256" key="6">
    <source>
        <dbReference type="ARBA" id="ARBA00034808"/>
    </source>
</evidence>
<evidence type="ECO:0000256" key="4">
    <source>
        <dbReference type="ARBA" id="ARBA00023242"/>
    </source>
</evidence>
<dbReference type="PANTHER" id="PTHR13710">
    <property type="entry name" value="DNA HELICASE RECQ FAMILY MEMBER"/>
    <property type="match status" value="1"/>
</dbReference>
<dbReference type="InterPro" id="IPR027417">
    <property type="entry name" value="P-loop_NTPase"/>
</dbReference>
<keyword evidence="4" id="KW-0539">Nucleus</keyword>
<accession>A0AAD7E2G7</accession>
<keyword evidence="2" id="KW-0238">DNA-binding</keyword>
<dbReference type="Gene3D" id="3.40.50.300">
    <property type="entry name" value="P-loop containing nucleotide triphosphate hydrolases"/>
    <property type="match status" value="2"/>
</dbReference>
<dbReference type="GO" id="GO:0000724">
    <property type="term" value="P:double-strand break repair via homologous recombination"/>
    <property type="evidence" value="ECO:0007669"/>
    <property type="project" value="TreeGrafter"/>
</dbReference>
<dbReference type="AlphaFoldDB" id="A0AAD7E2G7"/>
<feature type="non-terminal residue" evidence="8">
    <location>
        <position position="211"/>
    </location>
</feature>
<keyword evidence="9" id="KW-1185">Reference proteome</keyword>
<organism evidence="8 9">
    <name type="scientific">Mycena pura</name>
    <dbReference type="NCBI Taxonomy" id="153505"/>
    <lineage>
        <taxon>Eukaryota</taxon>
        <taxon>Fungi</taxon>
        <taxon>Dikarya</taxon>
        <taxon>Basidiomycota</taxon>
        <taxon>Agaricomycotina</taxon>
        <taxon>Agaricomycetes</taxon>
        <taxon>Agaricomycetidae</taxon>
        <taxon>Agaricales</taxon>
        <taxon>Marasmiineae</taxon>
        <taxon>Mycenaceae</taxon>
        <taxon>Mycena</taxon>
    </lineage>
</organism>
<dbReference type="GO" id="GO:0043138">
    <property type="term" value="F:3'-5' DNA helicase activity"/>
    <property type="evidence" value="ECO:0007669"/>
    <property type="project" value="UniProtKB-EC"/>
</dbReference>
<dbReference type="PANTHER" id="PTHR13710:SF153">
    <property type="entry name" value="RECQ-LIKE DNA HELICASE BLM"/>
    <property type="match status" value="1"/>
</dbReference>
<dbReference type="SUPFAM" id="SSF52540">
    <property type="entry name" value="P-loop containing nucleoside triphosphate hydrolases"/>
    <property type="match status" value="1"/>
</dbReference>
<evidence type="ECO:0000256" key="3">
    <source>
        <dbReference type="ARBA" id="ARBA00023235"/>
    </source>
</evidence>
<keyword evidence="3" id="KW-0413">Isomerase</keyword>
<name>A0AAD7E2G7_9AGAR</name>
<proteinExistence type="inferred from homology"/>
<dbReference type="Proteomes" id="UP001219525">
    <property type="component" value="Unassembled WGS sequence"/>
</dbReference>
<evidence type="ECO:0000256" key="2">
    <source>
        <dbReference type="ARBA" id="ARBA00023125"/>
    </source>
</evidence>
<comment type="similarity">
    <text evidence="1">Belongs to the helicase family. RecQ subfamily.</text>
</comment>
<dbReference type="GO" id="GO:0005737">
    <property type="term" value="C:cytoplasm"/>
    <property type="evidence" value="ECO:0007669"/>
    <property type="project" value="TreeGrafter"/>
</dbReference>
<evidence type="ECO:0000256" key="5">
    <source>
        <dbReference type="ARBA" id="ARBA00034617"/>
    </source>
</evidence>
<dbReference type="EC" id="5.6.2.4" evidence="6"/>
<feature type="non-terminal residue" evidence="8">
    <location>
        <position position="1"/>
    </location>
</feature>
<dbReference type="GO" id="GO:0009378">
    <property type="term" value="F:four-way junction helicase activity"/>
    <property type="evidence" value="ECO:0007669"/>
    <property type="project" value="TreeGrafter"/>
</dbReference>
<dbReference type="EMBL" id="JARJCW010000005">
    <property type="protein sequence ID" value="KAJ7224572.1"/>
    <property type="molecule type" value="Genomic_DNA"/>
</dbReference>
<dbReference type="GO" id="GO:0003677">
    <property type="term" value="F:DNA binding"/>
    <property type="evidence" value="ECO:0007669"/>
    <property type="project" value="UniProtKB-KW"/>
</dbReference>
<sequence length="211" mass="23440">FRPEYKTLDMLRSYTGQEVPIVACTATAATSIFSTIWTSLGFGNRPFWGLDVGCGRPNLLFLTRTVTNPKNPVLDLLNLLPEILNNDTPLASIDKILIYFDSEQNCLDGVDTLREALPEHLRNCVYNFSGTMSEDAKETCWKGFMDGTYRIICCTEAAGMGCNVPDVKITVIVGSPKCPRSLSIVAQRWGRTARGRETIGTCIFLVPKWAF</sequence>
<gene>
    <name evidence="8" type="ORF">GGX14DRAFT_327069</name>
</gene>
<dbReference type="GO" id="GO:0005694">
    <property type="term" value="C:chromosome"/>
    <property type="evidence" value="ECO:0007669"/>
    <property type="project" value="TreeGrafter"/>
</dbReference>